<dbReference type="Proteomes" id="UP000638188">
    <property type="component" value="Unassembled WGS sequence"/>
</dbReference>
<sequence>MINRRALLRAGLASVGAMAAFSVMGAARSATQSSSARPGPLYLSALDDADGGHFIAGFYEDGVIGFRLPVPERGHGGCRRPLANEVVMFSRRPGRHFQVIDFQAGTIVRQIEAEKDHHFYGHGVFSPDGNLLYATANHYPSGGGKILVYDAQHAYQLLGDLDVDGIGPHEIRLHPDGQTLVVALGGIRTHPDYDRIKLNLADMQPALLLINRDSGHISQRHEPSHHQLSLRHLDVSKEGIVIAGYQFEGQAWETPPLIGRLDCANSEFSEIKLPAEQQSKLRNYIASVAIDPASHIVAVTAPRGNRALLLDYMTCETLETVEIDDVAGAIADRRSTFVFTSGMGGIYLNRASRVTRIEASDQRWDNHLTSTRT</sequence>
<reference evidence="3" key="1">
    <citation type="journal article" date="2019" name="Int. J. Syst. Evol. Microbiol.">
        <title>The Global Catalogue of Microorganisms (GCM) 10K type strain sequencing project: providing services to taxonomists for standard genome sequencing and annotation.</title>
        <authorList>
            <consortium name="The Broad Institute Genomics Platform"/>
            <consortium name="The Broad Institute Genome Sequencing Center for Infectious Disease"/>
            <person name="Wu L."/>
            <person name="Ma J."/>
        </authorList>
    </citation>
    <scope>NUCLEOTIDE SEQUENCE [LARGE SCALE GENOMIC DNA]</scope>
    <source>
        <strain evidence="3">CGMCC 1.12482</strain>
    </source>
</reference>
<name>A0ABQ1PSX8_9GAMM</name>
<keyword evidence="1" id="KW-0732">Signal</keyword>
<evidence type="ECO:0000313" key="3">
    <source>
        <dbReference type="Proteomes" id="UP000638188"/>
    </source>
</evidence>
<dbReference type="RefSeq" id="WP_223825387.1">
    <property type="nucleotide sequence ID" value="NZ_BMFF01000004.1"/>
</dbReference>
<dbReference type="InterPro" id="IPR008311">
    <property type="entry name" value="UCP028101"/>
</dbReference>
<dbReference type="InterPro" id="IPR015943">
    <property type="entry name" value="WD40/YVTN_repeat-like_dom_sf"/>
</dbReference>
<feature type="chain" id="PRO_5046417978" description="DUF1513 domain-containing protein" evidence="1">
    <location>
        <begin position="20"/>
        <end position="373"/>
    </location>
</feature>
<comment type="caution">
    <text evidence="2">The sequence shown here is derived from an EMBL/GenBank/DDBJ whole genome shotgun (WGS) entry which is preliminary data.</text>
</comment>
<keyword evidence="3" id="KW-1185">Reference proteome</keyword>
<gene>
    <name evidence="2" type="ORF">GCM10007418_22380</name>
</gene>
<dbReference type="EMBL" id="BMFF01000004">
    <property type="protein sequence ID" value="GGD02683.1"/>
    <property type="molecule type" value="Genomic_DNA"/>
</dbReference>
<feature type="signal peptide" evidence="1">
    <location>
        <begin position="1"/>
        <end position="19"/>
    </location>
</feature>
<organism evidence="2 3">
    <name type="scientific">Halopseudomonas salina</name>
    <dbReference type="NCBI Taxonomy" id="1323744"/>
    <lineage>
        <taxon>Bacteria</taxon>
        <taxon>Pseudomonadati</taxon>
        <taxon>Pseudomonadota</taxon>
        <taxon>Gammaproteobacteria</taxon>
        <taxon>Pseudomonadales</taxon>
        <taxon>Pseudomonadaceae</taxon>
        <taxon>Halopseudomonas</taxon>
    </lineage>
</organism>
<evidence type="ECO:0000313" key="2">
    <source>
        <dbReference type="EMBL" id="GGD02683.1"/>
    </source>
</evidence>
<dbReference type="Pfam" id="PF07433">
    <property type="entry name" value="DUF1513"/>
    <property type="match status" value="1"/>
</dbReference>
<evidence type="ECO:0000256" key="1">
    <source>
        <dbReference type="SAM" id="SignalP"/>
    </source>
</evidence>
<dbReference type="Gene3D" id="2.130.10.10">
    <property type="entry name" value="YVTN repeat-like/Quinoprotein amine dehydrogenase"/>
    <property type="match status" value="1"/>
</dbReference>
<dbReference type="PIRSF" id="PIRSF028101">
    <property type="entry name" value="UCP028101"/>
    <property type="match status" value="1"/>
</dbReference>
<proteinExistence type="predicted"/>
<dbReference type="InterPro" id="IPR006311">
    <property type="entry name" value="TAT_signal"/>
</dbReference>
<protein>
    <recommendedName>
        <fullName evidence="4">DUF1513 domain-containing protein</fullName>
    </recommendedName>
</protein>
<dbReference type="PROSITE" id="PS51318">
    <property type="entry name" value="TAT"/>
    <property type="match status" value="1"/>
</dbReference>
<accession>A0ABQ1PSX8</accession>
<evidence type="ECO:0008006" key="4">
    <source>
        <dbReference type="Google" id="ProtNLM"/>
    </source>
</evidence>
<dbReference type="SUPFAM" id="SSF69322">
    <property type="entry name" value="Tricorn protease domain 2"/>
    <property type="match status" value="1"/>
</dbReference>